<accession>A0A6B0GLX2</accession>
<keyword evidence="3" id="KW-1185">Reference proteome</keyword>
<dbReference type="Proteomes" id="UP000451471">
    <property type="component" value="Unassembled WGS sequence"/>
</dbReference>
<comment type="caution">
    <text evidence="2">The sequence shown here is derived from an EMBL/GenBank/DDBJ whole genome shotgun (WGS) entry which is preliminary data.</text>
</comment>
<evidence type="ECO:0000256" key="1">
    <source>
        <dbReference type="SAM" id="MobiDB-lite"/>
    </source>
</evidence>
<dbReference type="OrthoDB" id="312948at2157"/>
<sequence length="159" mass="17486">MTDDSSEAAEGAIEPAENALPPEKLNYPEFVFEEGSIDADGGFDLTEGMKRDEIVSWLRELADGLESHDIAVESPDGHVTFGVGTGDVRMQFDPDENHQGTLSVEFGLKAKAMFVSDDPTRRKTGARGKTGFIPLSMLTDDKPPESYRCYSWIRDPTDP</sequence>
<dbReference type="RefSeq" id="WP_158203485.1">
    <property type="nucleotide sequence ID" value="NZ_WSZK01000010.1"/>
</dbReference>
<organism evidence="2 3">
    <name type="scientific">Halomarina oriensis</name>
    <dbReference type="NCBI Taxonomy" id="671145"/>
    <lineage>
        <taxon>Archaea</taxon>
        <taxon>Methanobacteriati</taxon>
        <taxon>Methanobacteriota</taxon>
        <taxon>Stenosarchaea group</taxon>
        <taxon>Halobacteria</taxon>
        <taxon>Halobacteriales</taxon>
        <taxon>Natronomonadaceae</taxon>
        <taxon>Halomarina</taxon>
    </lineage>
</organism>
<evidence type="ECO:0000313" key="2">
    <source>
        <dbReference type="EMBL" id="MWG33763.1"/>
    </source>
</evidence>
<dbReference type="AlphaFoldDB" id="A0A6B0GLX2"/>
<evidence type="ECO:0008006" key="4">
    <source>
        <dbReference type="Google" id="ProtNLM"/>
    </source>
</evidence>
<name>A0A6B0GLX2_9EURY</name>
<dbReference type="EMBL" id="WSZK01000010">
    <property type="protein sequence ID" value="MWG33763.1"/>
    <property type="molecule type" value="Genomic_DNA"/>
</dbReference>
<evidence type="ECO:0000313" key="3">
    <source>
        <dbReference type="Proteomes" id="UP000451471"/>
    </source>
</evidence>
<gene>
    <name evidence="2" type="ORF">GQS65_04510</name>
</gene>
<reference evidence="2 3" key="1">
    <citation type="submission" date="2019-12" db="EMBL/GenBank/DDBJ databases">
        <title>Halocatena pleomorpha gen. nov. sp. nov., an extremely halophilic archaeon of family Halobacteriaceae isolated from saltpan soil.</title>
        <authorList>
            <person name="Pal Y."/>
            <person name="Verma A."/>
            <person name="Krishnamurthi S."/>
            <person name="Kumar P."/>
        </authorList>
    </citation>
    <scope>NUCLEOTIDE SEQUENCE [LARGE SCALE GENOMIC DNA]</scope>
    <source>
        <strain evidence="2 3">JCM 16495</strain>
    </source>
</reference>
<proteinExistence type="predicted"/>
<protein>
    <recommendedName>
        <fullName evidence="4">Amphi-Trp domain-containing protein</fullName>
    </recommendedName>
</protein>
<feature type="region of interest" description="Disordered" evidence="1">
    <location>
        <begin position="1"/>
        <end position="23"/>
    </location>
</feature>